<dbReference type="AlphaFoldDB" id="X1PCS9"/>
<proteinExistence type="predicted"/>
<protein>
    <submittedName>
        <fullName evidence="1">Uncharacterized protein</fullName>
    </submittedName>
</protein>
<reference evidence="1" key="1">
    <citation type="journal article" date="2014" name="Front. Microbiol.">
        <title>High frequency of phylogenetically diverse reductive dehalogenase-homologous genes in deep subseafloor sedimentary metagenomes.</title>
        <authorList>
            <person name="Kawai M."/>
            <person name="Futagami T."/>
            <person name="Toyoda A."/>
            <person name="Takaki Y."/>
            <person name="Nishi S."/>
            <person name="Hori S."/>
            <person name="Arai W."/>
            <person name="Tsubouchi T."/>
            <person name="Morono Y."/>
            <person name="Uchiyama I."/>
            <person name="Ito T."/>
            <person name="Fujiyama A."/>
            <person name="Inagaki F."/>
            <person name="Takami H."/>
        </authorList>
    </citation>
    <scope>NUCLEOTIDE SEQUENCE</scope>
    <source>
        <strain evidence="1">Expedition CK06-06</strain>
    </source>
</reference>
<name>X1PCS9_9ZZZZ</name>
<gene>
    <name evidence="1" type="ORF">S06H3_36169</name>
</gene>
<comment type="caution">
    <text evidence="1">The sequence shown here is derived from an EMBL/GenBank/DDBJ whole genome shotgun (WGS) entry which is preliminary data.</text>
</comment>
<dbReference type="EMBL" id="BARV01021884">
    <property type="protein sequence ID" value="GAI28714.1"/>
    <property type="molecule type" value="Genomic_DNA"/>
</dbReference>
<organism evidence="1">
    <name type="scientific">marine sediment metagenome</name>
    <dbReference type="NCBI Taxonomy" id="412755"/>
    <lineage>
        <taxon>unclassified sequences</taxon>
        <taxon>metagenomes</taxon>
        <taxon>ecological metagenomes</taxon>
    </lineage>
</organism>
<accession>X1PCS9</accession>
<feature type="non-terminal residue" evidence="1">
    <location>
        <position position="1"/>
    </location>
</feature>
<sequence>FEQLTSAQNMTFPKLYGDGKAAEFISREIITYL</sequence>
<evidence type="ECO:0000313" key="1">
    <source>
        <dbReference type="EMBL" id="GAI28714.1"/>
    </source>
</evidence>